<organism evidence="1 2">
    <name type="scientific">Entamoeba nuttalli</name>
    <dbReference type="NCBI Taxonomy" id="412467"/>
    <lineage>
        <taxon>Eukaryota</taxon>
        <taxon>Amoebozoa</taxon>
        <taxon>Evosea</taxon>
        <taxon>Archamoebae</taxon>
        <taxon>Mastigamoebida</taxon>
        <taxon>Entamoebidae</taxon>
        <taxon>Entamoeba</taxon>
    </lineage>
</organism>
<protein>
    <submittedName>
        <fullName evidence="1">Uncharacterized protein</fullName>
    </submittedName>
</protein>
<accession>A0ABQ0D7E7</accession>
<evidence type="ECO:0000313" key="1">
    <source>
        <dbReference type="EMBL" id="GAB1218776.1"/>
    </source>
</evidence>
<dbReference type="Proteomes" id="UP001628156">
    <property type="component" value="Unassembled WGS sequence"/>
</dbReference>
<comment type="caution">
    <text evidence="1">The sequence shown here is derived from an EMBL/GenBank/DDBJ whole genome shotgun (WGS) entry which is preliminary data.</text>
</comment>
<name>A0ABQ0D7E7_9EUKA</name>
<reference evidence="1 2" key="1">
    <citation type="journal article" date="2019" name="PLoS Negl. Trop. Dis.">
        <title>Whole genome sequencing of Entamoeba nuttalli reveals mammalian host-related molecular signatures and a novel octapeptide-repeat surface protein.</title>
        <authorList>
            <person name="Tanaka M."/>
            <person name="Makiuchi T."/>
            <person name="Komiyama T."/>
            <person name="Shiina T."/>
            <person name="Osaki K."/>
            <person name="Tachibana H."/>
        </authorList>
    </citation>
    <scope>NUCLEOTIDE SEQUENCE [LARGE SCALE GENOMIC DNA]</scope>
    <source>
        <strain evidence="1 2">P19-061405</strain>
    </source>
</reference>
<evidence type="ECO:0000313" key="2">
    <source>
        <dbReference type="Proteomes" id="UP001628156"/>
    </source>
</evidence>
<dbReference type="EMBL" id="BAAFRS010000003">
    <property type="protein sequence ID" value="GAB1218776.1"/>
    <property type="molecule type" value="Genomic_DNA"/>
</dbReference>
<proteinExistence type="predicted"/>
<sequence>MTLPNYKSLKRIYIIKRICQIKEIHCKQSQLSEEWSCSSNEEESFGTILSALFKKVSSISLQGYLLFDSQVSLLKALSSHTPQGIIISKGK</sequence>
<gene>
    <name evidence="1" type="ORF">ENUP19_0003G0064</name>
</gene>
<keyword evidence="2" id="KW-1185">Reference proteome</keyword>